<accession>A0A2I0SB70</accession>
<reference evidence="1 2" key="1">
    <citation type="submission" date="2017-12" db="EMBL/GenBank/DDBJ databases">
        <title>Streptomyces populusis sp. nov., a novel endophytic actinobacterium isolated from stems of Populus adenopoda Maxim.</title>
        <authorList>
            <person name="Wang Z."/>
        </authorList>
    </citation>
    <scope>NUCLEOTIDE SEQUENCE [LARGE SCALE GENOMIC DNA]</scope>
    <source>
        <strain evidence="1 2">A249</strain>
    </source>
</reference>
<gene>
    <name evidence="1" type="ORF">CW362_41840</name>
</gene>
<evidence type="ECO:0000313" key="2">
    <source>
        <dbReference type="Proteomes" id="UP000236178"/>
    </source>
</evidence>
<evidence type="ECO:0008006" key="3">
    <source>
        <dbReference type="Google" id="ProtNLM"/>
    </source>
</evidence>
<dbReference type="InterPro" id="IPR025332">
    <property type="entry name" value="DUF4238"/>
</dbReference>
<dbReference type="EMBL" id="PJOS01000204">
    <property type="protein sequence ID" value="PKT67180.1"/>
    <property type="molecule type" value="Genomic_DNA"/>
</dbReference>
<comment type="caution">
    <text evidence="1">The sequence shown here is derived from an EMBL/GenBank/DDBJ whole genome shotgun (WGS) entry which is preliminary data.</text>
</comment>
<protein>
    <recommendedName>
        <fullName evidence="3">DUF4238 domain-containing protein</fullName>
    </recommendedName>
</protein>
<dbReference type="Pfam" id="PF14022">
    <property type="entry name" value="DUF4238"/>
    <property type="match status" value="1"/>
</dbReference>
<name>A0A2I0SB70_9ACTN</name>
<organism evidence="1 2">
    <name type="scientific">Streptomyces populi</name>
    <dbReference type="NCBI Taxonomy" id="2058924"/>
    <lineage>
        <taxon>Bacteria</taxon>
        <taxon>Bacillati</taxon>
        <taxon>Actinomycetota</taxon>
        <taxon>Actinomycetes</taxon>
        <taxon>Kitasatosporales</taxon>
        <taxon>Streptomycetaceae</taxon>
        <taxon>Streptomyces</taxon>
    </lineage>
</organism>
<evidence type="ECO:0000313" key="1">
    <source>
        <dbReference type="EMBL" id="PKT67180.1"/>
    </source>
</evidence>
<dbReference type="AlphaFoldDB" id="A0A2I0SB70"/>
<keyword evidence="2" id="KW-1185">Reference proteome</keyword>
<dbReference type="Proteomes" id="UP000236178">
    <property type="component" value="Unassembled WGS sequence"/>
</dbReference>
<proteinExistence type="predicted"/>
<dbReference type="OrthoDB" id="3364069at2"/>
<sequence>MRGAGLFGTMDHVNARSTVAGSGDLNRIAELTPEASANVRHQHVISQVLLREFATPSKRVSGRHVQPYDLRHPERRLKTRAPRGVAQIENFVPFASASLEDTWGEVERELPDAFAAVKAGDAFNDPHIGTVLRDLIALHYVRSQHYRELFHRLFAETYQEQRRWLLTNGALRLQAAALERTGLYTTGPQGLAARADELLDVMMTTYRNGSLLRVRIEDNFGKARQLISRSPLEILEPEEGEFLIGDNPALTVRHHDDKLLYSMALGDAHSTVLPIGPRHMLALGPADRYAAAAKADVDRMNVLQIKASRRYVYTRPGSPLAPMIREVSHHWLADHNEIASE</sequence>